<dbReference type="InterPro" id="IPR020930">
    <property type="entry name" value="Ribosomal_uL5_bac-type"/>
</dbReference>
<evidence type="ECO:0000259" key="8">
    <source>
        <dbReference type="Pfam" id="PF14693"/>
    </source>
</evidence>
<keyword evidence="1 5" id="KW-0699">rRNA-binding</keyword>
<keyword evidence="3 5" id="KW-0689">Ribosomal protein</keyword>
<evidence type="ECO:0000256" key="5">
    <source>
        <dbReference type="HAMAP-Rule" id="MF_01334"/>
    </source>
</evidence>
<sequence>MAEAIELKAWARGRTGTGGAREVRREGRVPGIIYGGKDEPQNIALESKEISKQIQTGHFQSTIFMIDMEGTKVRVIPRDVQLDPVRDFPLHVDFMRLAKDAKVTVDVPVHFLNEPASPGLKRGGVLNVVRHDIPVRCPADSIPESFEIDLTGLEIGDSIHISSVKMPEGVVPTITDRDFTIATIVGQKAEESEEEAERAEAPEGAEDEDEDKEDKEKKE</sequence>
<dbReference type="PANTHER" id="PTHR33284:SF1">
    <property type="entry name" value="RIBOSOMAL PROTEIN L25_GLN-TRNA SYNTHETASE, ANTI-CODON-BINDING DOMAIN-CONTAINING PROTEIN"/>
    <property type="match status" value="1"/>
</dbReference>
<dbReference type="CDD" id="cd00495">
    <property type="entry name" value="Ribosomal_L25_TL5_CTC"/>
    <property type="match status" value="1"/>
</dbReference>
<dbReference type="OrthoDB" id="9806411at2"/>
<dbReference type="Gene3D" id="2.170.120.20">
    <property type="entry name" value="Ribosomal protein L25, beta domain"/>
    <property type="match status" value="1"/>
</dbReference>
<dbReference type="Pfam" id="PF14693">
    <property type="entry name" value="Ribosomal_TL5_C"/>
    <property type="match status" value="1"/>
</dbReference>
<proteinExistence type="inferred from homology"/>
<dbReference type="PANTHER" id="PTHR33284">
    <property type="entry name" value="RIBOSOMAL PROTEIN L25/GLN-TRNA SYNTHETASE, ANTI-CODON-BINDING DOMAIN-CONTAINING PROTEIN"/>
    <property type="match status" value="1"/>
</dbReference>
<evidence type="ECO:0000259" key="7">
    <source>
        <dbReference type="Pfam" id="PF01386"/>
    </source>
</evidence>
<evidence type="ECO:0000256" key="3">
    <source>
        <dbReference type="ARBA" id="ARBA00022980"/>
    </source>
</evidence>
<dbReference type="GO" id="GO:0006412">
    <property type="term" value="P:translation"/>
    <property type="evidence" value="ECO:0007669"/>
    <property type="project" value="UniProtKB-UniRule"/>
</dbReference>
<dbReference type="NCBIfam" id="NF004128">
    <property type="entry name" value="PRK05618.1-2"/>
    <property type="match status" value="1"/>
</dbReference>
<dbReference type="NCBIfam" id="TIGR00731">
    <property type="entry name" value="bL25_bact_ctc"/>
    <property type="match status" value="1"/>
</dbReference>
<dbReference type="EMBL" id="LPWD01000307">
    <property type="protein sequence ID" value="ODS02451.1"/>
    <property type="molecule type" value="Genomic_DNA"/>
</dbReference>
<dbReference type="InterPro" id="IPR011035">
    <property type="entry name" value="Ribosomal_bL25/Gln-tRNA_synth"/>
</dbReference>
<dbReference type="GO" id="GO:0022625">
    <property type="term" value="C:cytosolic large ribosomal subunit"/>
    <property type="evidence" value="ECO:0007669"/>
    <property type="project" value="TreeGrafter"/>
</dbReference>
<dbReference type="HAMAP" id="MF_01334">
    <property type="entry name" value="Ribosomal_bL25_CTC"/>
    <property type="match status" value="1"/>
</dbReference>
<comment type="similarity">
    <text evidence="5">Belongs to the bacterial ribosomal protein bL25 family. CTC subfamily.</text>
</comment>
<evidence type="ECO:0000313" key="9">
    <source>
        <dbReference type="EMBL" id="ODS02451.1"/>
    </source>
</evidence>
<organism evidence="9 10">
    <name type="scientific">Methyloceanibacter marginalis</name>
    <dbReference type="NCBI Taxonomy" id="1774971"/>
    <lineage>
        <taxon>Bacteria</taxon>
        <taxon>Pseudomonadati</taxon>
        <taxon>Pseudomonadota</taxon>
        <taxon>Alphaproteobacteria</taxon>
        <taxon>Hyphomicrobiales</taxon>
        <taxon>Hyphomicrobiaceae</taxon>
        <taxon>Methyloceanibacter</taxon>
    </lineage>
</organism>
<evidence type="ECO:0000256" key="1">
    <source>
        <dbReference type="ARBA" id="ARBA00022730"/>
    </source>
</evidence>
<dbReference type="GO" id="GO:0003735">
    <property type="term" value="F:structural constituent of ribosome"/>
    <property type="evidence" value="ECO:0007669"/>
    <property type="project" value="InterPro"/>
</dbReference>
<feature type="region of interest" description="Disordered" evidence="6">
    <location>
        <begin position="184"/>
        <end position="219"/>
    </location>
</feature>
<dbReference type="Pfam" id="PF01386">
    <property type="entry name" value="Ribosomal_L25p"/>
    <property type="match status" value="1"/>
</dbReference>
<gene>
    <name evidence="5" type="primary">rplY</name>
    <name evidence="5" type="synonym">ctc</name>
    <name evidence="9" type="ORF">AUC71_15345</name>
</gene>
<evidence type="ECO:0000256" key="4">
    <source>
        <dbReference type="ARBA" id="ARBA00023274"/>
    </source>
</evidence>
<dbReference type="Gene3D" id="2.40.240.10">
    <property type="entry name" value="Ribosomal Protein L25, Chain P"/>
    <property type="match status" value="1"/>
</dbReference>
<keyword evidence="2 5" id="KW-0694">RNA-binding</keyword>
<evidence type="ECO:0000313" key="10">
    <source>
        <dbReference type="Proteomes" id="UP000095042"/>
    </source>
</evidence>
<dbReference type="InterPro" id="IPR037121">
    <property type="entry name" value="Ribosomal_bL25_C"/>
</dbReference>
<dbReference type="RefSeq" id="WP_069624369.1">
    <property type="nucleotide sequence ID" value="NZ_LPWD01000307.1"/>
</dbReference>
<comment type="caution">
    <text evidence="9">The sequence shown here is derived from an EMBL/GenBank/DDBJ whole genome shotgun (WGS) entry which is preliminary data.</text>
</comment>
<comment type="function">
    <text evidence="5">This is one of the proteins that binds to the 5S RNA in the ribosome where it forms part of the central protuberance.</text>
</comment>
<dbReference type="InterPro" id="IPR029751">
    <property type="entry name" value="Ribosomal_L25_dom"/>
</dbReference>
<dbReference type="SUPFAM" id="SSF50715">
    <property type="entry name" value="Ribosomal protein L25-like"/>
    <property type="match status" value="1"/>
</dbReference>
<dbReference type="InterPro" id="IPR001021">
    <property type="entry name" value="Ribosomal_bL25_long"/>
</dbReference>
<feature type="domain" description="Large ribosomal subunit protein bL25 L25" evidence="7">
    <location>
        <begin position="8"/>
        <end position="94"/>
    </location>
</feature>
<evidence type="ECO:0000256" key="6">
    <source>
        <dbReference type="SAM" id="MobiDB-lite"/>
    </source>
</evidence>
<feature type="domain" description="Large ribosomal subunit protein bL25 beta" evidence="8">
    <location>
        <begin position="102"/>
        <end position="187"/>
    </location>
</feature>
<keyword evidence="10" id="KW-1185">Reference proteome</keyword>
<dbReference type="GO" id="GO:0008097">
    <property type="term" value="F:5S rRNA binding"/>
    <property type="evidence" value="ECO:0007669"/>
    <property type="project" value="InterPro"/>
</dbReference>
<evidence type="ECO:0000256" key="2">
    <source>
        <dbReference type="ARBA" id="ARBA00022884"/>
    </source>
</evidence>
<accession>A0A1E3W9K4</accession>
<name>A0A1E3W9K4_9HYPH</name>
<dbReference type="AlphaFoldDB" id="A0A1E3W9K4"/>
<comment type="subunit">
    <text evidence="5">Part of the 50S ribosomal subunit; part of the 5S rRNA/L5/L18/L25 subcomplex. Contacts the 5S rRNA. Binds to the 5S rRNA independently of L5 and L18.</text>
</comment>
<keyword evidence="4 5" id="KW-0687">Ribonucleoprotein</keyword>
<dbReference type="InterPro" id="IPR020056">
    <property type="entry name" value="Rbsml_bL25/Gln-tRNA_synth_N"/>
</dbReference>
<protein>
    <recommendedName>
        <fullName evidence="5">Large ribosomal subunit protein bL25</fullName>
    </recommendedName>
    <alternativeName>
        <fullName evidence="5">General stress protein CTC</fullName>
    </alternativeName>
</protein>
<dbReference type="Proteomes" id="UP000095042">
    <property type="component" value="Unassembled WGS sequence"/>
</dbReference>
<reference evidence="9 10" key="1">
    <citation type="journal article" date="2016" name="Environ. Microbiol.">
        <title>New Methyloceanibacter diversity from North Sea sediments includes methanotroph containing solely the soluble methane monooxygenase.</title>
        <authorList>
            <person name="Vekeman B."/>
            <person name="Kerckhof F.M."/>
            <person name="Cremers G."/>
            <person name="de Vos P."/>
            <person name="Vandamme P."/>
            <person name="Boon N."/>
            <person name="Op den Camp H.J."/>
            <person name="Heylen K."/>
        </authorList>
    </citation>
    <scope>NUCLEOTIDE SEQUENCE [LARGE SCALE GENOMIC DNA]</scope>
    <source>
        <strain evidence="9 10">R-67177</strain>
    </source>
</reference>
<feature type="compositionally biased region" description="Acidic residues" evidence="6">
    <location>
        <begin position="191"/>
        <end position="213"/>
    </location>
</feature>
<dbReference type="InterPro" id="IPR020057">
    <property type="entry name" value="Ribosomal_bL25_b-dom"/>
</dbReference>